<evidence type="ECO:0000313" key="1">
    <source>
        <dbReference type="EMBL" id="RAH44581.1"/>
    </source>
</evidence>
<name>A0ACD1G627_9EURO</name>
<gene>
    <name evidence="1" type="ORF">BO95DRAFT_171034</name>
</gene>
<keyword evidence="2" id="KW-1185">Reference proteome</keyword>
<accession>A0ACD1G627</accession>
<dbReference type="EMBL" id="KZ825352">
    <property type="protein sequence ID" value="RAH44581.1"/>
    <property type="molecule type" value="Genomic_DNA"/>
</dbReference>
<protein>
    <submittedName>
        <fullName evidence="1">Uncharacterized protein</fullName>
    </submittedName>
</protein>
<dbReference type="Proteomes" id="UP000249057">
    <property type="component" value="Unassembled WGS sequence"/>
</dbReference>
<evidence type="ECO:0000313" key="2">
    <source>
        <dbReference type="Proteomes" id="UP000249057"/>
    </source>
</evidence>
<organism evidence="1 2">
    <name type="scientific">Aspergillus brunneoviolaceus CBS 621.78</name>
    <dbReference type="NCBI Taxonomy" id="1450534"/>
    <lineage>
        <taxon>Eukaryota</taxon>
        <taxon>Fungi</taxon>
        <taxon>Dikarya</taxon>
        <taxon>Ascomycota</taxon>
        <taxon>Pezizomycotina</taxon>
        <taxon>Eurotiomycetes</taxon>
        <taxon>Eurotiomycetidae</taxon>
        <taxon>Eurotiales</taxon>
        <taxon>Aspergillaceae</taxon>
        <taxon>Aspergillus</taxon>
        <taxon>Aspergillus subgen. Circumdati</taxon>
    </lineage>
</organism>
<proteinExistence type="predicted"/>
<reference evidence="1" key="1">
    <citation type="submission" date="2018-02" db="EMBL/GenBank/DDBJ databases">
        <title>The genomes of Aspergillus section Nigri reveals drivers in fungal speciation.</title>
        <authorList>
            <consortium name="DOE Joint Genome Institute"/>
            <person name="Vesth T.C."/>
            <person name="Nybo J."/>
            <person name="Theobald S."/>
            <person name="Brandl J."/>
            <person name="Frisvad J.C."/>
            <person name="Nielsen K.F."/>
            <person name="Lyhne E.K."/>
            <person name="Kogle M.E."/>
            <person name="Kuo A."/>
            <person name="Riley R."/>
            <person name="Clum A."/>
            <person name="Nolan M."/>
            <person name="Lipzen A."/>
            <person name="Salamov A."/>
            <person name="Henrissat B."/>
            <person name="Wiebenga A."/>
            <person name="De vries R.P."/>
            <person name="Grigoriev I.V."/>
            <person name="Mortensen U.H."/>
            <person name="Andersen M.R."/>
            <person name="Baker S.E."/>
        </authorList>
    </citation>
    <scope>NUCLEOTIDE SEQUENCE</scope>
    <source>
        <strain evidence="1">CBS 621.78</strain>
    </source>
</reference>
<sequence>MRIHLVSAHPTHRATLHPYNLVAFSSCQALYRRRAITSSAESHHRSPARAIQMVARPKQMPCYNKVPTCETILSLLASTGLKSADLEQLPD</sequence>